<protein>
    <submittedName>
        <fullName evidence="1">Uncharacterized protein</fullName>
    </submittedName>
</protein>
<accession>A0A6J5N800</accession>
<organism evidence="1">
    <name type="scientific">uncultured Caudovirales phage</name>
    <dbReference type="NCBI Taxonomy" id="2100421"/>
    <lineage>
        <taxon>Viruses</taxon>
        <taxon>Duplodnaviria</taxon>
        <taxon>Heunggongvirae</taxon>
        <taxon>Uroviricota</taxon>
        <taxon>Caudoviricetes</taxon>
        <taxon>Peduoviridae</taxon>
        <taxon>Maltschvirus</taxon>
        <taxon>Maltschvirus maltsch</taxon>
    </lineage>
</organism>
<reference evidence="1" key="1">
    <citation type="submission" date="2020-04" db="EMBL/GenBank/DDBJ databases">
        <authorList>
            <person name="Chiriac C."/>
            <person name="Salcher M."/>
            <person name="Ghai R."/>
            <person name="Kavagutti S V."/>
        </authorList>
    </citation>
    <scope>NUCLEOTIDE SEQUENCE</scope>
</reference>
<name>A0A6J5N800_9CAUD</name>
<gene>
    <name evidence="1" type="ORF">UFOVP649_56</name>
</gene>
<sequence>MIFLAIPALPPIPTIPAAQQQIIERIKQQQPASSLRVFGQCSYDWNQWKLSTEGIRNTKRLCKHEIEDIVAVSCSILKTNTFEDGKWGQWRSPLSPEAKPGEELMVAALCANIMLEVKP</sequence>
<proteinExistence type="predicted"/>
<dbReference type="EMBL" id="LR796624">
    <property type="protein sequence ID" value="CAB4155003.1"/>
    <property type="molecule type" value="Genomic_DNA"/>
</dbReference>
<evidence type="ECO:0000313" key="1">
    <source>
        <dbReference type="EMBL" id="CAB4155003.1"/>
    </source>
</evidence>